<reference evidence="1" key="1">
    <citation type="submission" date="2018-04" db="EMBL/GenBank/DDBJ databases">
        <title>Transcriptome assembly of Sipha flava.</title>
        <authorList>
            <person name="Scully E.D."/>
            <person name="Geib S.M."/>
            <person name="Palmer N.A."/>
            <person name="Koch K."/>
            <person name="Bradshaw J."/>
            <person name="Heng-Moss T."/>
            <person name="Sarath G."/>
        </authorList>
    </citation>
    <scope>NUCLEOTIDE SEQUENCE</scope>
</reference>
<evidence type="ECO:0008006" key="2">
    <source>
        <dbReference type="Google" id="ProtNLM"/>
    </source>
</evidence>
<sequence>MNSHLLLFTDDLKIFPIIKTPNDEKLLKIDLNLLNNWCALNKLYFNIDKCKIMTYTKKRVTQTYKYYLIDTELAKVSHIKDLGVNFDPYLSSMIIMHTS</sequence>
<dbReference type="EMBL" id="GGMS01016908">
    <property type="protein sequence ID" value="MBY86111.1"/>
    <property type="molecule type" value="Transcribed_RNA"/>
</dbReference>
<evidence type="ECO:0000313" key="1">
    <source>
        <dbReference type="EMBL" id="MBY86111.1"/>
    </source>
</evidence>
<proteinExistence type="predicted"/>
<organism evidence="1">
    <name type="scientific">Sipha flava</name>
    <name type="common">yellow sugarcane aphid</name>
    <dbReference type="NCBI Taxonomy" id="143950"/>
    <lineage>
        <taxon>Eukaryota</taxon>
        <taxon>Metazoa</taxon>
        <taxon>Ecdysozoa</taxon>
        <taxon>Arthropoda</taxon>
        <taxon>Hexapoda</taxon>
        <taxon>Insecta</taxon>
        <taxon>Pterygota</taxon>
        <taxon>Neoptera</taxon>
        <taxon>Paraneoptera</taxon>
        <taxon>Hemiptera</taxon>
        <taxon>Sternorrhyncha</taxon>
        <taxon>Aphidomorpha</taxon>
        <taxon>Aphidoidea</taxon>
        <taxon>Aphididae</taxon>
        <taxon>Sipha</taxon>
    </lineage>
</organism>
<gene>
    <name evidence="1" type="ORF">g.77513</name>
</gene>
<name>A0A2S2R7W9_9HEMI</name>
<protein>
    <recommendedName>
        <fullName evidence="2">Reverse transcriptase domain-containing protein</fullName>
    </recommendedName>
</protein>
<accession>A0A2S2R7W9</accession>
<dbReference type="AlphaFoldDB" id="A0A2S2R7W9"/>